<keyword evidence="1" id="KW-0812">Transmembrane</keyword>
<protein>
    <recommendedName>
        <fullName evidence="4">Gustatory receptor</fullName>
    </recommendedName>
</protein>
<feature type="transmembrane region" description="Helical" evidence="1">
    <location>
        <begin position="7"/>
        <end position="29"/>
    </location>
</feature>
<organism evidence="2 3">
    <name type="scientific">Orchesella dallaii</name>
    <dbReference type="NCBI Taxonomy" id="48710"/>
    <lineage>
        <taxon>Eukaryota</taxon>
        <taxon>Metazoa</taxon>
        <taxon>Ecdysozoa</taxon>
        <taxon>Arthropoda</taxon>
        <taxon>Hexapoda</taxon>
        <taxon>Collembola</taxon>
        <taxon>Entomobryomorpha</taxon>
        <taxon>Entomobryoidea</taxon>
        <taxon>Orchesellidae</taxon>
        <taxon>Orchesellinae</taxon>
        <taxon>Orchesella</taxon>
    </lineage>
</organism>
<evidence type="ECO:0000313" key="3">
    <source>
        <dbReference type="Proteomes" id="UP001642540"/>
    </source>
</evidence>
<dbReference type="Proteomes" id="UP001642540">
    <property type="component" value="Unassembled WGS sequence"/>
</dbReference>
<dbReference type="EMBL" id="CAXLJM020000081">
    <property type="protein sequence ID" value="CAL8130228.1"/>
    <property type="molecule type" value="Genomic_DNA"/>
</dbReference>
<proteinExistence type="predicted"/>
<evidence type="ECO:0000313" key="2">
    <source>
        <dbReference type="EMBL" id="CAL8130228.1"/>
    </source>
</evidence>
<gene>
    <name evidence="2" type="ORF">ODALV1_LOCUS23628</name>
</gene>
<accession>A0ABP1RLK5</accession>
<reference evidence="2 3" key="1">
    <citation type="submission" date="2024-08" db="EMBL/GenBank/DDBJ databases">
        <authorList>
            <person name="Cucini C."/>
            <person name="Frati F."/>
        </authorList>
    </citation>
    <scope>NUCLEOTIDE SEQUENCE [LARGE SCALE GENOMIC DNA]</scope>
</reference>
<sequence>MDTICLVACIYLMFMYITNGITEIVYIFFTTSGSVIFSPAVTFEAAIKNGKERFSVPVNNVNITQSYSLSDYAFGASELAMMIGQVCVNLFVSTLSYGPLPLTFWMAAKGFEEHILEILNSAGKDCNVLTVHERIIECYSSLKHLTCSMNSLWASIVLVHVMQRSLDMIEFHRKFSAVNMATCRMGLTQIFLVIAVILMSEGRRVMSRFKEWVNDPWVRIKFFNDKYELGPVVRDLDVNAIGIGLTGLYRVNYGFVAQVLCRYVIWTLILIHQATTMISNLNEFIFGRKSSATNYFYLVMDMLTFIRQLVFYWIVHTKEKSISGLLTSMSSAPLTFLQRPSKTPNWNNVKD</sequence>
<name>A0ABP1RLK5_9HEXA</name>
<keyword evidence="1" id="KW-1133">Transmembrane helix</keyword>
<keyword evidence="1" id="KW-0472">Membrane</keyword>
<keyword evidence="3" id="KW-1185">Reference proteome</keyword>
<evidence type="ECO:0008006" key="4">
    <source>
        <dbReference type="Google" id="ProtNLM"/>
    </source>
</evidence>
<comment type="caution">
    <text evidence="2">The sequence shown here is derived from an EMBL/GenBank/DDBJ whole genome shotgun (WGS) entry which is preliminary data.</text>
</comment>
<evidence type="ECO:0000256" key="1">
    <source>
        <dbReference type="SAM" id="Phobius"/>
    </source>
</evidence>
<feature type="transmembrane region" description="Helical" evidence="1">
    <location>
        <begin position="255"/>
        <end position="275"/>
    </location>
</feature>
<feature type="transmembrane region" description="Helical" evidence="1">
    <location>
        <begin position="295"/>
        <end position="315"/>
    </location>
</feature>
<feature type="transmembrane region" description="Helical" evidence="1">
    <location>
        <begin position="175"/>
        <end position="198"/>
    </location>
</feature>